<dbReference type="SUPFAM" id="SSF55729">
    <property type="entry name" value="Acyl-CoA N-acyltransferases (Nat)"/>
    <property type="match status" value="1"/>
</dbReference>
<dbReference type="InterPro" id="IPR000182">
    <property type="entry name" value="GNAT_dom"/>
</dbReference>
<dbReference type="Gene3D" id="3.40.630.30">
    <property type="match status" value="1"/>
</dbReference>
<feature type="region of interest" description="Disordered" evidence="1">
    <location>
        <begin position="1082"/>
        <end position="1116"/>
    </location>
</feature>
<evidence type="ECO:0000256" key="1">
    <source>
        <dbReference type="SAM" id="MobiDB-lite"/>
    </source>
</evidence>
<dbReference type="EMBL" id="LR796383">
    <property type="protein sequence ID" value="CAB4140940.1"/>
    <property type="molecule type" value="Genomic_DNA"/>
</dbReference>
<evidence type="ECO:0000313" key="3">
    <source>
        <dbReference type="EMBL" id="CAB4140940.1"/>
    </source>
</evidence>
<dbReference type="PROSITE" id="PS51186">
    <property type="entry name" value="GNAT"/>
    <property type="match status" value="1"/>
</dbReference>
<reference evidence="3" key="1">
    <citation type="submission" date="2020-04" db="EMBL/GenBank/DDBJ databases">
        <authorList>
            <person name="Chiriac C."/>
            <person name="Salcher M."/>
            <person name="Ghai R."/>
            <person name="Kavagutti S V."/>
        </authorList>
    </citation>
    <scope>NUCLEOTIDE SEQUENCE</scope>
</reference>
<feature type="domain" description="N-acetyltransferase" evidence="2">
    <location>
        <begin position="1008"/>
        <end position="1099"/>
    </location>
</feature>
<feature type="compositionally biased region" description="Acidic residues" evidence="1">
    <location>
        <begin position="1"/>
        <end position="11"/>
    </location>
</feature>
<evidence type="ECO:0000259" key="2">
    <source>
        <dbReference type="PROSITE" id="PS51186"/>
    </source>
</evidence>
<dbReference type="InterPro" id="IPR049522">
    <property type="entry name" value="ART-PolyVal_dom"/>
</dbReference>
<name>A0A6J5M760_9CAUD</name>
<protein>
    <recommendedName>
        <fullName evidence="2">N-acetyltransferase domain-containing protein</fullName>
    </recommendedName>
</protein>
<organism evidence="3">
    <name type="scientific">uncultured Caudovirales phage</name>
    <dbReference type="NCBI Taxonomy" id="2100421"/>
    <lineage>
        <taxon>Viruses</taxon>
        <taxon>Duplodnaviria</taxon>
        <taxon>Heunggongvirae</taxon>
        <taxon>Uroviricota</taxon>
        <taxon>Caudoviricetes</taxon>
        <taxon>Peduoviridae</taxon>
        <taxon>Maltschvirus</taxon>
        <taxon>Maltschvirus maltsch</taxon>
    </lineage>
</organism>
<gene>
    <name evidence="3" type="ORF">UFOVP399_31</name>
</gene>
<proteinExistence type="predicted"/>
<feature type="region of interest" description="Disordered" evidence="1">
    <location>
        <begin position="1"/>
        <end position="50"/>
    </location>
</feature>
<accession>A0A6J5M760</accession>
<sequence length="1540" mass="161942">MAGPAEDQDEFEAYRAQRRGSGQPAATDEVDEFEAYKQSKGRKKKGATGKVSMLQAFDTGAQSGARISLADESQGVKSQFNMVAPVGPLGVFSDVGTGLAGLFMENNAEKTGKPLDPRYTQARDFSRNALATAREDRPLTAFAGEVLGSGVYPGGALRLGAPIAKETVKLGLIGAGQGAAYGYASGDGDTADRVEGAQFGAAFGGAAGAALPGAASAALPAFRSVKTGAAELADQVVKLFGGTGTAAQGNAQQVAKAAILRSMERSGMTPEKVMEAIQKFGDKPAVLAEVIGQDAVNALTSLTRRPGTTPQKAQSIIEERFGGFVDRAQGDLEKATGFKRGDIEGEKDAAMLARQAAASPVYDQAFSQFPKVASDRLEQLGTTSPTLKSYLGKAEKKMADKAAVEGKPIDQMSQLDFWDLVKRTLDDDLNDAVARKQLDEVRNLSGIKDAFVSELDTLTGGAYAAAREIGGEAPRLQAAFKQGGEALGAKPAAEIQKQVNALNPQDAPFFKAGMTADIANKLDKGMGPNRFGVRDTQNKLRAGLGEAEGGSFLSAMDAEASLRQTGARWAPRMNSVTGTVLESGPSQLGDDLMAAATAAARGDKIGLITQAVNFMRRRGYNQKQIDAMGDLLLSDPMEGLKQLGVRLPQGFTPGSASATPIGQGFEPASRVPTNALSGLRSNEAGFTRTDVATTLAGGAAGWQAGEGLDLNGDGKINWEDNVAGAMYGVGAKYVAKPIVGRAVNAVMPPISPGGRGNQAAKPPVKPAKVHPDNARFETLRKSVEMDARKAGQTLTPEQLEQQTVEQYRALFKSNPRHLGRDSAMEAEQWKSSIADAVAILDETKGAGNYTAYDIEQEAIYNFANSFGRGRLPKDTLSGPAKLLPDTVNPQDLIEEGIDPASLKPQGFGIGPNTSNALQQSAFGSLGGSAYGSQNDVNGDGVIDEQDAYAGALVGGVGLPLAAGALGKVGKPRNALADTATAGMGKPRTPKTALPDYGYDEIQIGKASVELTRVDDRMTINRLKVPENARGRGEASRALDAVLQQADEQGLTVFLTADPVGAGGLSKTQLEAFYKRHGFVPNKGRNKDFSSQAGMVRTPRSTGKPRTPQQAARLETPGSPEYEAAIAKGLDMSTSARMARAKEMGFDTETVLYHGTDQDVRAFELPEKRGVRMTGGNAVYLAESSATANAFARTGRDGANVMPVYVKGKVWDFQNPDHVEQLLTAMRADKSLKPSGSLMGDAGLAMSVKEGDYGVLETGAVKRWMKKNGFEGVRAQERPGEITVAIFDPSNIRSVNAAFDPDKAASPILTAGIGGGGRGPRKPPKPDSPEAIAAEVRKLAKPKPEPTRLEQMVEAGKDASVPPINTMPRQADALGAQAERMAARGLSPIEIYDQTGVAMIPYNGANVPIVSSKMGPEELTRVFYSWLKEPPAKRPEWVQKIIDQAPRKKGLLLTDRERIAAPAQAKALAEQPLPKARFPAGAVALGAGAGALTGIPAGALIGYGATRDQQTSRTAKLPPPNYGATIADRIRNQPATQGSQP</sequence>
<dbReference type="Pfam" id="PF18760">
    <property type="entry name" value="ART-PolyVal"/>
    <property type="match status" value="1"/>
</dbReference>
<feature type="region of interest" description="Disordered" evidence="1">
    <location>
        <begin position="1504"/>
        <end position="1540"/>
    </location>
</feature>
<dbReference type="GO" id="GO:0016747">
    <property type="term" value="F:acyltransferase activity, transferring groups other than amino-acyl groups"/>
    <property type="evidence" value="ECO:0007669"/>
    <property type="project" value="InterPro"/>
</dbReference>
<dbReference type="InterPro" id="IPR016181">
    <property type="entry name" value="Acyl_CoA_acyltransferase"/>
</dbReference>